<keyword evidence="4" id="KW-1185">Reference proteome</keyword>
<sequence>MLNRKMIQIQTLQRHQVLIKAMLMLVVCATLTAFQQKKEGVHLFILSGQSNMVELRPEESFRPALEKAFGKDRVLIVKHAMGSQPISRWYKQWKPLHGEVPAGNGDLYDSLLNKVRAAVHEQPVTITFVWMQGERDARLKFGDVYEASLLGLYQQLCTDLQRTDVNFIIGRLSDFGMQNEQYPHWQMIRDIQVKIGSSNPRFGWIDTDDLNDGTNREGKQITNDLHMSAQGYITMGYRFAEKAIELIKKNP</sequence>
<dbReference type="Gene3D" id="3.40.50.1110">
    <property type="entry name" value="SGNH hydrolase"/>
    <property type="match status" value="1"/>
</dbReference>
<dbReference type="InterPro" id="IPR052940">
    <property type="entry name" value="Carb_Esterase_6"/>
</dbReference>
<accession>A0A562SV82</accession>
<dbReference type="PANTHER" id="PTHR31988">
    <property type="entry name" value="ESTERASE, PUTATIVE (DUF303)-RELATED"/>
    <property type="match status" value="1"/>
</dbReference>
<dbReference type="SUPFAM" id="SSF52266">
    <property type="entry name" value="SGNH hydrolase"/>
    <property type="match status" value="1"/>
</dbReference>
<feature type="domain" description="Sialate O-acetylesterase" evidence="2">
    <location>
        <begin position="57"/>
        <end position="244"/>
    </location>
</feature>
<comment type="caution">
    <text evidence="3">The sequence shown here is derived from an EMBL/GenBank/DDBJ whole genome shotgun (WGS) entry which is preliminary data.</text>
</comment>
<dbReference type="AlphaFoldDB" id="A0A562SV82"/>
<evidence type="ECO:0000256" key="1">
    <source>
        <dbReference type="ARBA" id="ARBA00022801"/>
    </source>
</evidence>
<dbReference type="InterPro" id="IPR036514">
    <property type="entry name" value="SGNH_hydro_sf"/>
</dbReference>
<reference evidence="3 4" key="1">
    <citation type="journal article" date="2015" name="Stand. Genomic Sci.">
        <title>Genomic Encyclopedia of Bacterial and Archaeal Type Strains, Phase III: the genomes of soil and plant-associated and newly described type strains.</title>
        <authorList>
            <person name="Whitman W.B."/>
            <person name="Woyke T."/>
            <person name="Klenk H.P."/>
            <person name="Zhou Y."/>
            <person name="Lilburn T.G."/>
            <person name="Beck B.J."/>
            <person name="De Vos P."/>
            <person name="Vandamme P."/>
            <person name="Eisen J.A."/>
            <person name="Garrity G."/>
            <person name="Hugenholtz P."/>
            <person name="Kyrpides N.C."/>
        </authorList>
    </citation>
    <scope>NUCLEOTIDE SEQUENCE [LARGE SCALE GENOMIC DNA]</scope>
    <source>
        <strain evidence="3 4">CGMCC 1.7271</strain>
    </source>
</reference>
<evidence type="ECO:0000313" key="4">
    <source>
        <dbReference type="Proteomes" id="UP000316167"/>
    </source>
</evidence>
<gene>
    <name evidence="3" type="ORF">IQ13_0141</name>
</gene>
<dbReference type="Pfam" id="PF03629">
    <property type="entry name" value="SASA"/>
    <property type="match status" value="1"/>
</dbReference>
<name>A0A562SV82_9BACT</name>
<protein>
    <recommendedName>
        <fullName evidence="2">Sialate O-acetylesterase domain-containing protein</fullName>
    </recommendedName>
</protein>
<dbReference type="Proteomes" id="UP000316167">
    <property type="component" value="Unassembled WGS sequence"/>
</dbReference>
<proteinExistence type="predicted"/>
<dbReference type="EMBL" id="VLLE01000002">
    <property type="protein sequence ID" value="TWI84988.1"/>
    <property type="molecule type" value="Genomic_DNA"/>
</dbReference>
<dbReference type="PANTHER" id="PTHR31988:SF19">
    <property type="entry name" value="9-O-ACETYL-N-ACETYLNEURAMINIC ACID DEACETYLASE-RELATED"/>
    <property type="match status" value="1"/>
</dbReference>
<dbReference type="GO" id="GO:0016788">
    <property type="term" value="F:hydrolase activity, acting on ester bonds"/>
    <property type="evidence" value="ECO:0007669"/>
    <property type="project" value="UniProtKB-ARBA"/>
</dbReference>
<evidence type="ECO:0000313" key="3">
    <source>
        <dbReference type="EMBL" id="TWI84988.1"/>
    </source>
</evidence>
<organism evidence="3 4">
    <name type="scientific">Lacibacter cauensis</name>
    <dbReference type="NCBI Taxonomy" id="510947"/>
    <lineage>
        <taxon>Bacteria</taxon>
        <taxon>Pseudomonadati</taxon>
        <taxon>Bacteroidota</taxon>
        <taxon>Chitinophagia</taxon>
        <taxon>Chitinophagales</taxon>
        <taxon>Chitinophagaceae</taxon>
        <taxon>Lacibacter</taxon>
    </lineage>
</organism>
<keyword evidence="1" id="KW-0378">Hydrolase</keyword>
<dbReference type="InterPro" id="IPR005181">
    <property type="entry name" value="SASA"/>
</dbReference>
<evidence type="ECO:0000259" key="2">
    <source>
        <dbReference type="Pfam" id="PF03629"/>
    </source>
</evidence>